<keyword evidence="3" id="KW-0201">Cytochrome c-type biogenesis</keyword>
<evidence type="ECO:0000259" key="7">
    <source>
        <dbReference type="Pfam" id="PF05140"/>
    </source>
</evidence>
<keyword evidence="2 6" id="KW-0812">Transmembrane</keyword>
<dbReference type="EMBL" id="JANYMP010000028">
    <property type="protein sequence ID" value="MCS7482985.1"/>
    <property type="molecule type" value="Genomic_DNA"/>
</dbReference>
<dbReference type="InterPro" id="IPR023494">
    <property type="entry name" value="Cyt_c_bgen_Ccs1/CcsB/ResB"/>
</dbReference>
<evidence type="ECO:0000256" key="2">
    <source>
        <dbReference type="ARBA" id="ARBA00022692"/>
    </source>
</evidence>
<dbReference type="GO" id="GO:0017004">
    <property type="term" value="P:cytochrome complex assembly"/>
    <property type="evidence" value="ECO:0007669"/>
    <property type="project" value="UniProtKB-KW"/>
</dbReference>
<feature type="transmembrane region" description="Helical" evidence="6">
    <location>
        <begin position="69"/>
        <end position="92"/>
    </location>
</feature>
<dbReference type="InterPro" id="IPR007816">
    <property type="entry name" value="ResB-like_domain"/>
</dbReference>
<sequence>MKNALAFLRNTWRGLTAMRTALTLLFLLALGALPGALLPQRSLNSLKVDEFITDNGWWGRLLDKGGFYAVYGSFWFSAIYVLLFVSLVGCLLPRLWEYFSQMRAKPVLTPRNLARMPHHAEAHTDRAVDDVITAARARLKGWRTVEREEADGARTISAERGYLRETGNLVFHFALLGLLVAFALGKMFGYEGQVIVQATGKQFCNSGVFNFDSFRPGLRVDGTQLTPFCVRVNDFHATYLHNGQAESFLANIDYQSGEDLDTGTWKPYPLEVNHPLRTAGDRLYLLGHGYTPKFTVTFPNGATRSAEVQWRPVDPITLLSEGATKFDPPQITDSEERRKNQLAVTGLLAPSAVFDGTLMSSNFPEARKPAVAVDVFRGDLGTDSGRGQSIFSIDQSMVDKGRLAKVARQNLEVGQEIKLDDGTVIRFDGVTDWVSLQVSHDPAQVYVLVFSMLMVAGLGVSLAIRRRRVWVRAVPQQDGRTFIEVGGLARTDQAGYGGEFTGLSRDLLSAEQDKES</sequence>
<protein>
    <submittedName>
        <fullName evidence="8">Cytochrome c biogenesis protein ResB</fullName>
    </submittedName>
</protein>
<name>A0A9X3AKJ4_9PSEU</name>
<comment type="subcellular location">
    <subcellularLocation>
        <location evidence="1">Membrane</location>
        <topology evidence="1">Multi-pass membrane protein</topology>
    </subcellularLocation>
</comment>
<evidence type="ECO:0000313" key="8">
    <source>
        <dbReference type="EMBL" id="MCS7482985.1"/>
    </source>
</evidence>
<evidence type="ECO:0000256" key="1">
    <source>
        <dbReference type="ARBA" id="ARBA00004141"/>
    </source>
</evidence>
<evidence type="ECO:0000313" key="9">
    <source>
        <dbReference type="Proteomes" id="UP001141259"/>
    </source>
</evidence>
<dbReference type="GO" id="GO:0016020">
    <property type="term" value="C:membrane"/>
    <property type="evidence" value="ECO:0007669"/>
    <property type="project" value="UniProtKB-SubCell"/>
</dbReference>
<organism evidence="8 9">
    <name type="scientific">Umezawaea endophytica</name>
    <dbReference type="NCBI Taxonomy" id="1654476"/>
    <lineage>
        <taxon>Bacteria</taxon>
        <taxon>Bacillati</taxon>
        <taxon>Actinomycetota</taxon>
        <taxon>Actinomycetes</taxon>
        <taxon>Pseudonocardiales</taxon>
        <taxon>Pseudonocardiaceae</taxon>
        <taxon>Umezawaea</taxon>
    </lineage>
</organism>
<comment type="caution">
    <text evidence="8">The sequence shown here is derived from an EMBL/GenBank/DDBJ whole genome shotgun (WGS) entry which is preliminary data.</text>
</comment>
<proteinExistence type="predicted"/>
<reference evidence="8" key="1">
    <citation type="submission" date="2022-08" db="EMBL/GenBank/DDBJ databases">
        <authorList>
            <person name="Tistechok S."/>
            <person name="Samborskyy M."/>
            <person name="Roman I."/>
        </authorList>
    </citation>
    <scope>NUCLEOTIDE SEQUENCE</scope>
    <source>
        <strain evidence="8">DSM 103496</strain>
    </source>
</reference>
<feature type="transmembrane region" description="Helical" evidence="6">
    <location>
        <begin position="445"/>
        <end position="464"/>
    </location>
</feature>
<dbReference type="RefSeq" id="WP_259628448.1">
    <property type="nucleotide sequence ID" value="NZ_JANYMP010000028.1"/>
</dbReference>
<evidence type="ECO:0000256" key="6">
    <source>
        <dbReference type="SAM" id="Phobius"/>
    </source>
</evidence>
<keyword evidence="4 6" id="KW-1133">Transmembrane helix</keyword>
<feature type="domain" description="ResB-like" evidence="7">
    <location>
        <begin position="18"/>
        <end position="500"/>
    </location>
</feature>
<dbReference type="Proteomes" id="UP001141259">
    <property type="component" value="Unassembled WGS sequence"/>
</dbReference>
<accession>A0A9X3AKJ4</accession>
<dbReference type="PANTHER" id="PTHR31566:SF0">
    <property type="entry name" value="CYTOCHROME C BIOGENESIS PROTEIN CCS1, CHLOROPLASTIC"/>
    <property type="match status" value="1"/>
</dbReference>
<evidence type="ECO:0000256" key="5">
    <source>
        <dbReference type="ARBA" id="ARBA00023136"/>
    </source>
</evidence>
<gene>
    <name evidence="8" type="ORF">NZH93_39575</name>
</gene>
<evidence type="ECO:0000256" key="4">
    <source>
        <dbReference type="ARBA" id="ARBA00022989"/>
    </source>
</evidence>
<dbReference type="AlphaFoldDB" id="A0A9X3AKJ4"/>
<keyword evidence="9" id="KW-1185">Reference proteome</keyword>
<dbReference type="Pfam" id="PF05140">
    <property type="entry name" value="ResB"/>
    <property type="match status" value="1"/>
</dbReference>
<evidence type="ECO:0000256" key="3">
    <source>
        <dbReference type="ARBA" id="ARBA00022748"/>
    </source>
</evidence>
<feature type="transmembrane region" description="Helical" evidence="6">
    <location>
        <begin position="169"/>
        <end position="189"/>
    </location>
</feature>
<dbReference type="PANTHER" id="PTHR31566">
    <property type="entry name" value="CYTOCHROME C BIOGENESIS PROTEIN CCS1, CHLOROPLASTIC"/>
    <property type="match status" value="1"/>
</dbReference>
<keyword evidence="5 6" id="KW-0472">Membrane</keyword>